<comment type="caution">
    <text evidence="3">The sequence shown here is derived from an EMBL/GenBank/DDBJ whole genome shotgun (WGS) entry which is preliminary data.</text>
</comment>
<reference evidence="3 4" key="1">
    <citation type="journal article" date="2022" name="Nat. Ecol. Evol.">
        <title>A masculinizing supergene underlies an exaggerated male reproductive morph in a spider.</title>
        <authorList>
            <person name="Hendrickx F."/>
            <person name="De Corte Z."/>
            <person name="Sonet G."/>
            <person name="Van Belleghem S.M."/>
            <person name="Kostlbacher S."/>
            <person name="Vangestel C."/>
        </authorList>
    </citation>
    <scope>NUCLEOTIDE SEQUENCE [LARGE SCALE GENOMIC DNA]</scope>
    <source>
        <strain evidence="3">W744_W776</strain>
    </source>
</reference>
<comment type="similarity">
    <text evidence="1">Belongs to the Flattop family.</text>
</comment>
<dbReference type="PANTHER" id="PTHR34639:SF1">
    <property type="entry name" value="PROTEIN FLATTOP"/>
    <property type="match status" value="1"/>
</dbReference>
<gene>
    <name evidence="3" type="ORF">JTE90_013011</name>
</gene>
<dbReference type="GO" id="GO:0044782">
    <property type="term" value="P:cilium organization"/>
    <property type="evidence" value="ECO:0007669"/>
    <property type="project" value="TreeGrafter"/>
</dbReference>
<organism evidence="3 4">
    <name type="scientific">Oedothorax gibbosus</name>
    <dbReference type="NCBI Taxonomy" id="931172"/>
    <lineage>
        <taxon>Eukaryota</taxon>
        <taxon>Metazoa</taxon>
        <taxon>Ecdysozoa</taxon>
        <taxon>Arthropoda</taxon>
        <taxon>Chelicerata</taxon>
        <taxon>Arachnida</taxon>
        <taxon>Araneae</taxon>
        <taxon>Araneomorphae</taxon>
        <taxon>Entelegynae</taxon>
        <taxon>Araneoidea</taxon>
        <taxon>Linyphiidae</taxon>
        <taxon>Erigoninae</taxon>
        <taxon>Oedothorax</taxon>
    </lineage>
</organism>
<dbReference type="InterPro" id="IPR038797">
    <property type="entry name" value="Fltp"/>
</dbReference>
<dbReference type="Proteomes" id="UP000827092">
    <property type="component" value="Unassembled WGS sequence"/>
</dbReference>
<dbReference type="EMBL" id="JAFNEN010000340">
    <property type="protein sequence ID" value="KAG8185320.1"/>
    <property type="molecule type" value="Genomic_DNA"/>
</dbReference>
<keyword evidence="4" id="KW-1185">Reference proteome</keyword>
<dbReference type="Pfam" id="PF22611">
    <property type="entry name" value="CFAP126"/>
    <property type="match status" value="1"/>
</dbReference>
<accession>A0AAV6UMA7</accession>
<dbReference type="AlphaFoldDB" id="A0AAV6UMA7"/>
<evidence type="ECO:0000313" key="4">
    <source>
        <dbReference type="Proteomes" id="UP000827092"/>
    </source>
</evidence>
<sequence length="104" mass="12021">MSQHFSAEQYESAYIPKHLSQWEVPKTFRKHPRLKDGFTTCLTDENGRFLLPRKHSALKEKSFEGTWGKDFTGPGAVPCSQIKPGVWIIKGNRARWVEGIRIDY</sequence>
<evidence type="ECO:0000313" key="3">
    <source>
        <dbReference type="EMBL" id="KAG8185320.1"/>
    </source>
</evidence>
<protein>
    <recommendedName>
        <fullName evidence="2">Cilia- and flagella-associated protein 126</fullName>
    </recommendedName>
</protein>
<evidence type="ECO:0000256" key="1">
    <source>
        <dbReference type="ARBA" id="ARBA00009887"/>
    </source>
</evidence>
<evidence type="ECO:0000256" key="2">
    <source>
        <dbReference type="ARBA" id="ARBA00033306"/>
    </source>
</evidence>
<dbReference type="GO" id="GO:0036064">
    <property type="term" value="C:ciliary basal body"/>
    <property type="evidence" value="ECO:0007669"/>
    <property type="project" value="TreeGrafter"/>
</dbReference>
<name>A0AAV6UMA7_9ARAC</name>
<proteinExistence type="inferred from homology"/>
<dbReference type="CDD" id="cd23705">
    <property type="entry name" value="Flattop"/>
    <property type="match status" value="1"/>
</dbReference>
<dbReference type="PANTHER" id="PTHR34639">
    <property type="entry name" value="PROTEIN FLATTOP"/>
    <property type="match status" value="1"/>
</dbReference>